<gene>
    <name evidence="1" type="ORF">Sv326_0140</name>
</gene>
<accession>A0A7D6BG81</accession>
<dbReference type="Proteomes" id="UP000510821">
    <property type="component" value="Chromosome"/>
</dbReference>
<protein>
    <submittedName>
        <fullName evidence="1">Uncharacterized protein</fullName>
    </submittedName>
</protein>
<dbReference type="KEGG" id="flt:Sv326_0140"/>
<name>A0A7D6BG81_FERL1</name>
<dbReference type="AlphaFoldDB" id="A0A7D6BG81"/>
<sequence length="360" mass="41089">MQKELHPKGIQSDNELTWERTAFSKTSDAVKYIGNFVSSYKEKPSTVVVELTLKQPESERTLTTEIRLSGYKGVSTIKTSEFIVHVVDKEYERGFTTGFAKEMCIEANRILKKKCSSFFDVSLINELVASKGNLKKMKDQKSTGLVAVFSALDEKRIRLKPSQTLELRMDGDSLKASGETYSAQLEAIALLNKLEGEGLKPKKAVYEVLRTINTNGFLKACAEYGFGKVEHSIASSVLMQEHTFKGALSEFVHKWEKTEDPQRLSGQLKLELDRMGAGICQLAIQRTIFKYDRSISESEERIQSDEKYVKTITNELMRQDYQRRINEQKAEYSRERVMRSNFEKTLKLIEQMIGNEPNKS</sequence>
<organism evidence="1 2">
    <name type="scientific">Fermentimicrarchaeum limneticum</name>
    <dbReference type="NCBI Taxonomy" id="2795018"/>
    <lineage>
        <taxon>Archaea</taxon>
        <taxon>Candidatus Micrarchaeota</taxon>
        <taxon>Candidatus Fermentimicrarchaeales</taxon>
        <taxon>Candidatus Fermentimicrarchaeaceae</taxon>
        <taxon>Candidatus Fermentimicrarchaeum</taxon>
    </lineage>
</organism>
<reference evidence="2" key="1">
    <citation type="submission" date="2020-07" db="EMBL/GenBank/DDBJ databases">
        <title>Metabolic diversity and evolutionary history of the archaeal phylum ###Micrarchaeota### uncovered from a freshwater lake metagenome.</title>
        <authorList>
            <person name="Kadnikov V.V."/>
            <person name="Savvichev A.S."/>
            <person name="Mardanov A.V."/>
            <person name="Beletsky A.V."/>
            <person name="Chupakov A.V."/>
            <person name="Kokryatskaya N.M."/>
            <person name="Pimenov N.V."/>
            <person name="Ravin N.V."/>
        </authorList>
    </citation>
    <scope>NUCLEOTIDE SEQUENCE [LARGE SCALE GENOMIC DNA]</scope>
</reference>
<evidence type="ECO:0000313" key="1">
    <source>
        <dbReference type="EMBL" id="QLJ52315.1"/>
    </source>
</evidence>
<evidence type="ECO:0000313" key="2">
    <source>
        <dbReference type="Proteomes" id="UP000510821"/>
    </source>
</evidence>
<dbReference type="EMBL" id="CP058998">
    <property type="protein sequence ID" value="QLJ52315.1"/>
    <property type="molecule type" value="Genomic_DNA"/>
</dbReference>
<proteinExistence type="predicted"/>